<evidence type="ECO:0000256" key="5">
    <source>
        <dbReference type="ARBA" id="ARBA00022496"/>
    </source>
</evidence>
<dbReference type="InterPro" id="IPR012910">
    <property type="entry name" value="Plug_dom"/>
</dbReference>
<evidence type="ECO:0000256" key="15">
    <source>
        <dbReference type="RuleBase" id="RU003357"/>
    </source>
</evidence>
<keyword evidence="13 14" id="KW-0998">Cell outer membrane</keyword>
<dbReference type="EMBL" id="UWPJ01000006">
    <property type="protein sequence ID" value="VCU68603.1"/>
    <property type="molecule type" value="Genomic_DNA"/>
</dbReference>
<keyword evidence="18" id="KW-1185">Reference proteome</keyword>
<name>A0A3P4AX32_9BURK</name>
<dbReference type="OrthoDB" id="127311at2"/>
<dbReference type="FunFam" id="2.170.130.10:FF:000001">
    <property type="entry name" value="Catecholate siderophore TonB-dependent receptor"/>
    <property type="match status" value="1"/>
</dbReference>
<dbReference type="RefSeq" id="WP_124077839.1">
    <property type="nucleotide sequence ID" value="NZ_UWPJ01000006.1"/>
</dbReference>
<dbReference type="InterPro" id="IPR037066">
    <property type="entry name" value="Plug_dom_sf"/>
</dbReference>
<sequence length="832" mass="89608">MDPVRSHTRRQRPASPASLRSLNLHALARAITLAAGAPLFAAAIPAAYAQAAEPARTYDIPAGPLVQALNRFGREAGVMLSFTAEQTRGLQSPGLRGSHSVPAALRALLAGTGLEAVAQANGGYVLRAAPVAAAPAAPAASTLPEIAVTGTVDRETADGPVQGLIASRSATATKTDTPLLETPQTLTVIPREQLELQEASTVTHALQYAPGALASFGATNTHSDVVQTRGFYPRDYLDGLRLPFSQYSVAVPQFDPYMLERIELLQGPASVLFGQSSPGGILNMVSRRPQATPSHEVLLQGGNFDRLQLAFDTTGPIDDEGKLLYRLTGLARGNDGLNDFSHEKRRLIAPSFTWRPSADTSLTLLTHYQHDDLIPQYQALPAAGTLLPNPNGQLPRERFSGEPGWDRFDRKQYGIGYALEHRLNPDWTLRQNVRYTSVDVTTRAMAAAALGADQRTLTRVATMGQAQGSVLAVDNQAQARFSTGGLDHTLLLGVDVIRQRDDYRFASQLASDLDLYAPVYGSPIPALAPRLSTLQEMTQVGLYAQDQIRTGRWVFTVGGRYDRADADTDNRVAGSTVSRSDKAFSGRIGVNYLMDGGIAPYASYSTSFEPTLGTDFDGTPFEPTKGRQAEVGVKYQPEGGNLLLTLAAYKLTQSNVLTPDTAAGHTGFSVQTGEVEINGISAEARMQPVRNVSLIAAYAYTDSEVTRANPNSAGVSLQGKPLSRTPRHTASLWAGYHFTSGPLDGFTAGMGVRYLGSNYADTAISMRLPSLTLLDMALHYDFGRANPALPGWKLSLGVANLADKQYVSYCLNTVQCFWGQPRTFQVTLRKRW</sequence>
<evidence type="ECO:0000256" key="11">
    <source>
        <dbReference type="ARBA" id="ARBA00023136"/>
    </source>
</evidence>
<evidence type="ECO:0000256" key="1">
    <source>
        <dbReference type="ARBA" id="ARBA00004571"/>
    </source>
</evidence>
<comment type="similarity">
    <text evidence="2 14 15">Belongs to the TonB-dependent receptor family.</text>
</comment>
<dbReference type="Pfam" id="PF07660">
    <property type="entry name" value="STN"/>
    <property type="match status" value="1"/>
</dbReference>
<dbReference type="GO" id="GO:0015891">
    <property type="term" value="P:siderophore transport"/>
    <property type="evidence" value="ECO:0007669"/>
    <property type="project" value="InterPro"/>
</dbReference>
<dbReference type="InterPro" id="IPR039426">
    <property type="entry name" value="TonB-dep_rcpt-like"/>
</dbReference>
<evidence type="ECO:0000313" key="17">
    <source>
        <dbReference type="EMBL" id="VCU68603.1"/>
    </source>
</evidence>
<dbReference type="Gene3D" id="3.55.50.30">
    <property type="match status" value="1"/>
</dbReference>
<dbReference type="PANTHER" id="PTHR32552:SF68">
    <property type="entry name" value="FERRICHROME OUTER MEMBRANE TRANSPORTER_PHAGE RECEPTOR"/>
    <property type="match status" value="1"/>
</dbReference>
<keyword evidence="8" id="KW-0408">Iron</keyword>
<organism evidence="17 18">
    <name type="scientific">Pigmentiphaga humi</name>
    <dbReference type="NCBI Taxonomy" id="2478468"/>
    <lineage>
        <taxon>Bacteria</taxon>
        <taxon>Pseudomonadati</taxon>
        <taxon>Pseudomonadota</taxon>
        <taxon>Betaproteobacteria</taxon>
        <taxon>Burkholderiales</taxon>
        <taxon>Alcaligenaceae</taxon>
        <taxon>Pigmentiphaga</taxon>
    </lineage>
</organism>
<evidence type="ECO:0000256" key="14">
    <source>
        <dbReference type="PROSITE-ProRule" id="PRU01360"/>
    </source>
</evidence>
<evidence type="ECO:0000259" key="16">
    <source>
        <dbReference type="SMART" id="SM00965"/>
    </source>
</evidence>
<dbReference type="Pfam" id="PF07715">
    <property type="entry name" value="Plug"/>
    <property type="match status" value="1"/>
</dbReference>
<dbReference type="SUPFAM" id="SSF56935">
    <property type="entry name" value="Porins"/>
    <property type="match status" value="1"/>
</dbReference>
<evidence type="ECO:0000256" key="4">
    <source>
        <dbReference type="ARBA" id="ARBA00022452"/>
    </source>
</evidence>
<evidence type="ECO:0000256" key="7">
    <source>
        <dbReference type="ARBA" id="ARBA00022729"/>
    </source>
</evidence>
<gene>
    <name evidence="17" type="primary">fhuA_3</name>
    <name evidence="17" type="ORF">PIGHUM_00660</name>
</gene>
<keyword evidence="10 15" id="KW-0798">TonB box</keyword>
<dbReference type="InterPro" id="IPR010105">
    <property type="entry name" value="TonB_sidphr_rcpt"/>
</dbReference>
<comment type="subcellular location">
    <subcellularLocation>
        <location evidence="1 14">Cell outer membrane</location>
        <topology evidence="1 14">Multi-pass membrane protein</topology>
    </subcellularLocation>
</comment>
<dbReference type="InterPro" id="IPR036942">
    <property type="entry name" value="Beta-barrel_TonB_sf"/>
</dbReference>
<feature type="domain" description="Secretin/TonB short N-terminal" evidence="16">
    <location>
        <begin position="78"/>
        <end position="129"/>
    </location>
</feature>
<evidence type="ECO:0000313" key="18">
    <source>
        <dbReference type="Proteomes" id="UP000277294"/>
    </source>
</evidence>
<keyword evidence="6 14" id="KW-0812">Transmembrane</keyword>
<proteinExistence type="inferred from homology"/>
<keyword evidence="9" id="KW-0406">Ion transport</keyword>
<dbReference type="Pfam" id="PF00593">
    <property type="entry name" value="TonB_dep_Rec_b-barrel"/>
    <property type="match status" value="1"/>
</dbReference>
<dbReference type="CDD" id="cd01347">
    <property type="entry name" value="ligand_gated_channel"/>
    <property type="match status" value="1"/>
</dbReference>
<evidence type="ECO:0000256" key="13">
    <source>
        <dbReference type="ARBA" id="ARBA00023237"/>
    </source>
</evidence>
<evidence type="ECO:0000256" key="9">
    <source>
        <dbReference type="ARBA" id="ARBA00023065"/>
    </source>
</evidence>
<dbReference type="Gene3D" id="2.170.130.10">
    <property type="entry name" value="TonB-dependent receptor, plug domain"/>
    <property type="match status" value="1"/>
</dbReference>
<evidence type="ECO:0000256" key="6">
    <source>
        <dbReference type="ARBA" id="ARBA00022692"/>
    </source>
</evidence>
<dbReference type="FunFam" id="2.40.170.20:FF:000005">
    <property type="entry name" value="TonB-dependent siderophore receptor"/>
    <property type="match status" value="1"/>
</dbReference>
<protein>
    <submittedName>
        <fullName evidence="17">Ferrichrome-iron receptor</fullName>
    </submittedName>
</protein>
<dbReference type="PANTHER" id="PTHR32552">
    <property type="entry name" value="FERRICHROME IRON RECEPTOR-RELATED"/>
    <property type="match status" value="1"/>
</dbReference>
<dbReference type="InterPro" id="IPR000531">
    <property type="entry name" value="Beta-barrel_TonB"/>
</dbReference>
<dbReference type="GO" id="GO:0015344">
    <property type="term" value="F:siderophore uptake transmembrane transporter activity"/>
    <property type="evidence" value="ECO:0007669"/>
    <property type="project" value="TreeGrafter"/>
</dbReference>
<dbReference type="GO" id="GO:0038023">
    <property type="term" value="F:signaling receptor activity"/>
    <property type="evidence" value="ECO:0007669"/>
    <property type="project" value="InterPro"/>
</dbReference>
<dbReference type="NCBIfam" id="TIGR01783">
    <property type="entry name" value="TonB-siderophor"/>
    <property type="match status" value="1"/>
</dbReference>
<evidence type="ECO:0000256" key="3">
    <source>
        <dbReference type="ARBA" id="ARBA00022448"/>
    </source>
</evidence>
<reference evidence="17 18" key="1">
    <citation type="submission" date="2018-10" db="EMBL/GenBank/DDBJ databases">
        <authorList>
            <person name="Criscuolo A."/>
        </authorList>
    </citation>
    <scope>NUCLEOTIDE SEQUENCE [LARGE SCALE GENOMIC DNA]</scope>
    <source>
        <strain evidence="17">DnA1</strain>
    </source>
</reference>
<keyword evidence="12 17" id="KW-0675">Receptor</keyword>
<evidence type="ECO:0000256" key="10">
    <source>
        <dbReference type="ARBA" id="ARBA00023077"/>
    </source>
</evidence>
<evidence type="ECO:0000256" key="2">
    <source>
        <dbReference type="ARBA" id="ARBA00009810"/>
    </source>
</evidence>
<dbReference type="SMART" id="SM00965">
    <property type="entry name" value="STN"/>
    <property type="match status" value="1"/>
</dbReference>
<dbReference type="InterPro" id="IPR011662">
    <property type="entry name" value="Secretin/TonB_short_N"/>
</dbReference>
<dbReference type="Proteomes" id="UP000277294">
    <property type="component" value="Unassembled WGS sequence"/>
</dbReference>
<dbReference type="PROSITE" id="PS52016">
    <property type="entry name" value="TONB_DEPENDENT_REC_3"/>
    <property type="match status" value="1"/>
</dbReference>
<evidence type="ECO:0000256" key="12">
    <source>
        <dbReference type="ARBA" id="ARBA00023170"/>
    </source>
</evidence>
<dbReference type="AlphaFoldDB" id="A0A3P4AX32"/>
<dbReference type="Gene3D" id="2.40.170.20">
    <property type="entry name" value="TonB-dependent receptor, beta-barrel domain"/>
    <property type="match status" value="1"/>
</dbReference>
<evidence type="ECO:0000256" key="8">
    <source>
        <dbReference type="ARBA" id="ARBA00023004"/>
    </source>
</evidence>
<keyword evidence="3 14" id="KW-0813">Transport</keyword>
<dbReference type="GO" id="GO:0009279">
    <property type="term" value="C:cell outer membrane"/>
    <property type="evidence" value="ECO:0007669"/>
    <property type="project" value="UniProtKB-SubCell"/>
</dbReference>
<keyword evidence="7" id="KW-0732">Signal</keyword>
<accession>A0A3P4AX32</accession>
<keyword evidence="11 14" id="KW-0472">Membrane</keyword>
<keyword evidence="5" id="KW-0410">Iron transport</keyword>
<keyword evidence="4 14" id="KW-1134">Transmembrane beta strand</keyword>